<name>A0AAD2GRB3_9AGAR</name>
<evidence type="ECO:0000313" key="1">
    <source>
        <dbReference type="EMBL" id="CAK5262066.1"/>
    </source>
</evidence>
<dbReference type="EMBL" id="CAVNYO010000007">
    <property type="protein sequence ID" value="CAK5262066.1"/>
    <property type="molecule type" value="Genomic_DNA"/>
</dbReference>
<protein>
    <submittedName>
        <fullName evidence="1">Uncharacterized protein</fullName>
    </submittedName>
</protein>
<dbReference type="Proteomes" id="UP001295794">
    <property type="component" value="Unassembled WGS sequence"/>
</dbReference>
<evidence type="ECO:0000313" key="2">
    <source>
        <dbReference type="Proteomes" id="UP001295794"/>
    </source>
</evidence>
<comment type="caution">
    <text evidence="1">The sequence shown here is derived from an EMBL/GenBank/DDBJ whole genome shotgun (WGS) entry which is preliminary data.</text>
</comment>
<dbReference type="AlphaFoldDB" id="A0AAD2GRB3"/>
<keyword evidence="2" id="KW-1185">Reference proteome</keyword>
<accession>A0AAD2GRB3</accession>
<reference evidence="1" key="1">
    <citation type="submission" date="2023-11" db="EMBL/GenBank/DDBJ databases">
        <authorList>
            <person name="De Vega J J."/>
            <person name="De Vega J J."/>
        </authorList>
    </citation>
    <scope>NUCLEOTIDE SEQUENCE</scope>
</reference>
<gene>
    <name evidence="1" type="ORF">MYCIT1_LOCUS491</name>
</gene>
<proteinExistence type="predicted"/>
<sequence>MAARRSRCGRTLCAGLVARASPPLLRRFLGSAANWRRGAVTLETLRFIIKPCDYLMHMPSGTWVTQMRRGMHPSPEILVLGSPAAAPARPRLPRPDRARSLLASKILAAAAWLRVKHLHLSRATASMIGDA</sequence>
<organism evidence="1 2">
    <name type="scientific">Mycena citricolor</name>
    <dbReference type="NCBI Taxonomy" id="2018698"/>
    <lineage>
        <taxon>Eukaryota</taxon>
        <taxon>Fungi</taxon>
        <taxon>Dikarya</taxon>
        <taxon>Basidiomycota</taxon>
        <taxon>Agaricomycotina</taxon>
        <taxon>Agaricomycetes</taxon>
        <taxon>Agaricomycetidae</taxon>
        <taxon>Agaricales</taxon>
        <taxon>Marasmiineae</taxon>
        <taxon>Mycenaceae</taxon>
        <taxon>Mycena</taxon>
    </lineage>
</organism>